<evidence type="ECO:0000256" key="9">
    <source>
        <dbReference type="ARBA" id="ARBA00022989"/>
    </source>
</evidence>
<feature type="transmembrane region" description="Helical" evidence="13">
    <location>
        <begin position="392"/>
        <end position="417"/>
    </location>
</feature>
<evidence type="ECO:0000256" key="12">
    <source>
        <dbReference type="PIRSR" id="PIRSR006247-1"/>
    </source>
</evidence>
<dbReference type="PANTHER" id="PTHR32024:SF2">
    <property type="entry name" value="TRK SYSTEM POTASSIUM UPTAKE PROTEIN TRKG-RELATED"/>
    <property type="match status" value="1"/>
</dbReference>
<keyword evidence="11 13" id="KW-0472">Membrane</keyword>
<feature type="transmembrane region" description="Helical" evidence="13">
    <location>
        <begin position="455"/>
        <end position="482"/>
    </location>
</feature>
<feature type="transmembrane region" description="Helical" evidence="13">
    <location>
        <begin position="265"/>
        <end position="285"/>
    </location>
</feature>
<feature type="binding site" evidence="12">
    <location>
        <position position="102"/>
    </location>
    <ligand>
        <name>K(+)</name>
        <dbReference type="ChEBI" id="CHEBI:29103"/>
    </ligand>
</feature>
<evidence type="ECO:0000256" key="2">
    <source>
        <dbReference type="ARBA" id="ARBA00009137"/>
    </source>
</evidence>
<keyword evidence="8 12" id="KW-0630">Potassium</keyword>
<dbReference type="AlphaFoldDB" id="A0A7L4ZPF8"/>
<keyword evidence="10" id="KW-0406">Ion transport</keyword>
<keyword evidence="9 13" id="KW-1133">Transmembrane helix</keyword>
<dbReference type="GO" id="GO:0005886">
    <property type="term" value="C:plasma membrane"/>
    <property type="evidence" value="ECO:0007669"/>
    <property type="project" value="UniProtKB-SubCell"/>
</dbReference>
<evidence type="ECO:0000313" key="15">
    <source>
        <dbReference type="Proteomes" id="UP000464657"/>
    </source>
</evidence>
<keyword evidence="5" id="KW-0997">Cell inner membrane</keyword>
<dbReference type="KEGG" id="kan:IMCC3317_38980"/>
<evidence type="ECO:0000256" key="3">
    <source>
        <dbReference type="ARBA" id="ARBA00022448"/>
    </source>
</evidence>
<comment type="similarity">
    <text evidence="2">Belongs to the TrkH potassium transport family.</text>
</comment>
<feature type="binding site" evidence="12">
    <location>
        <position position="101"/>
    </location>
    <ligand>
        <name>K(+)</name>
        <dbReference type="ChEBI" id="CHEBI:29103"/>
    </ligand>
</feature>
<reference evidence="14 15" key="1">
    <citation type="journal article" date="2013" name="Int. J. Syst. Evol. Microbiol.">
        <title>Kordia antarctica sp. nov., isolated from Antarctic seawater.</title>
        <authorList>
            <person name="Baek K."/>
            <person name="Choi A."/>
            <person name="Kang I."/>
            <person name="Lee K."/>
            <person name="Cho J.C."/>
        </authorList>
    </citation>
    <scope>NUCLEOTIDE SEQUENCE [LARGE SCALE GENOMIC DNA]</scope>
    <source>
        <strain evidence="14 15">IMCC3317</strain>
    </source>
</reference>
<keyword evidence="12" id="KW-0479">Metal-binding</keyword>
<feature type="transmembrane region" description="Helical" evidence="13">
    <location>
        <begin position="5"/>
        <end position="22"/>
    </location>
</feature>
<evidence type="ECO:0000313" key="14">
    <source>
        <dbReference type="EMBL" id="QHI38505.1"/>
    </source>
</evidence>
<evidence type="ECO:0000256" key="8">
    <source>
        <dbReference type="ARBA" id="ARBA00022958"/>
    </source>
</evidence>
<evidence type="ECO:0000256" key="11">
    <source>
        <dbReference type="ARBA" id="ARBA00023136"/>
    </source>
</evidence>
<feature type="binding site" evidence="12">
    <location>
        <position position="210"/>
    </location>
    <ligand>
        <name>K(+)</name>
        <dbReference type="ChEBI" id="CHEBI:29103"/>
    </ligand>
</feature>
<feature type="binding site" evidence="12">
    <location>
        <position position="318"/>
    </location>
    <ligand>
        <name>K(+)</name>
        <dbReference type="ChEBI" id="CHEBI:29103"/>
    </ligand>
</feature>
<keyword evidence="7 13" id="KW-0812">Transmembrane</keyword>
<feature type="transmembrane region" description="Helical" evidence="13">
    <location>
        <begin position="331"/>
        <end position="353"/>
    </location>
</feature>
<feature type="binding site" evidence="12">
    <location>
        <position position="434"/>
    </location>
    <ligand>
        <name>K(+)</name>
        <dbReference type="ChEBI" id="CHEBI:29103"/>
    </ligand>
</feature>
<feature type="transmembrane region" description="Helical" evidence="13">
    <location>
        <begin position="28"/>
        <end position="48"/>
    </location>
</feature>
<dbReference type="GO" id="GO:0015379">
    <property type="term" value="F:potassium:chloride symporter activity"/>
    <property type="evidence" value="ECO:0007669"/>
    <property type="project" value="InterPro"/>
</dbReference>
<dbReference type="PANTHER" id="PTHR32024">
    <property type="entry name" value="TRK SYSTEM POTASSIUM UPTAKE PROTEIN TRKG-RELATED"/>
    <property type="match status" value="1"/>
</dbReference>
<feature type="transmembrane region" description="Helical" evidence="13">
    <location>
        <begin position="227"/>
        <end position="250"/>
    </location>
</feature>
<evidence type="ECO:0000256" key="13">
    <source>
        <dbReference type="SAM" id="Phobius"/>
    </source>
</evidence>
<evidence type="ECO:0000256" key="7">
    <source>
        <dbReference type="ARBA" id="ARBA00022692"/>
    </source>
</evidence>
<evidence type="ECO:0000256" key="5">
    <source>
        <dbReference type="ARBA" id="ARBA00022519"/>
    </source>
</evidence>
<keyword evidence="4" id="KW-1003">Cell membrane</keyword>
<dbReference type="EMBL" id="CP019288">
    <property type="protein sequence ID" value="QHI38505.1"/>
    <property type="molecule type" value="Genomic_DNA"/>
</dbReference>
<organism evidence="14 15">
    <name type="scientific">Kordia antarctica</name>
    <dbReference type="NCBI Taxonomy" id="1218801"/>
    <lineage>
        <taxon>Bacteria</taxon>
        <taxon>Pseudomonadati</taxon>
        <taxon>Bacteroidota</taxon>
        <taxon>Flavobacteriia</taxon>
        <taxon>Flavobacteriales</taxon>
        <taxon>Flavobacteriaceae</taxon>
        <taxon>Kordia</taxon>
    </lineage>
</organism>
<feature type="transmembrane region" description="Helical" evidence="13">
    <location>
        <begin position="174"/>
        <end position="197"/>
    </location>
</feature>
<evidence type="ECO:0000256" key="10">
    <source>
        <dbReference type="ARBA" id="ARBA00023065"/>
    </source>
</evidence>
<accession>A0A7L4ZPF8</accession>
<feature type="binding site" evidence="12">
    <location>
        <position position="435"/>
    </location>
    <ligand>
        <name>K(+)</name>
        <dbReference type="ChEBI" id="CHEBI:29103"/>
    </ligand>
</feature>
<name>A0A7L4ZPF8_9FLAO</name>
<feature type="binding site" evidence="12">
    <location>
        <position position="317"/>
    </location>
    <ligand>
        <name>K(+)</name>
        <dbReference type="ChEBI" id="CHEBI:29103"/>
    </ligand>
</feature>
<dbReference type="PIRSF" id="PIRSF006247">
    <property type="entry name" value="TrkH"/>
    <property type="match status" value="1"/>
</dbReference>
<keyword evidence="15" id="KW-1185">Reference proteome</keyword>
<proteinExistence type="inferred from homology"/>
<evidence type="ECO:0000256" key="1">
    <source>
        <dbReference type="ARBA" id="ARBA00004429"/>
    </source>
</evidence>
<gene>
    <name evidence="14" type="primary">trkH</name>
    <name evidence="14" type="ORF">IMCC3317_38980</name>
</gene>
<sequence length="485" mass="53988">MGLLLVCNGGFMLIATLVSYLYEDGITFQLFLAALVTIITGSLLMVTTRDHVKEIKKREGYIVVTFGWIFMSLSGMFPYLFTKTIPSFTNAFFETMSGYTTTGATILEKIEGLPEGILFWRSMTHWIGGMGIIVLAIAILPLLGIGGMQLFAAEAPGPSADKLHPRITDTAKRLWLIYVGYTIAETILLQIAGMSFFDAINHAMCTLSTGGFSTKDASIAHWNDTPIIQYIIIFFMFLAGTNFVLSYFAFKGKIQKVLRDEEFRFYLIFTLLFTIIVTAIIHTQVNVEPSAYHPMVWGEAESGFRHSLFQVVAVITTTGFVTADFTSWTTFLTIFFFGLMFLGGSAGSTSGGVKVVRHLLMIKNGFLEFKRMLHPRAIIPVRYNNKSVSEQIVYNILGFFILYMLLFIIGALVLGFVGLDFESAIGGAASSLGNVGPALGSLNPLENYNNIPAFGKWWCAFLMLLGRLELFTVLILITPFFWRNR</sequence>
<dbReference type="GO" id="GO:0046872">
    <property type="term" value="F:metal ion binding"/>
    <property type="evidence" value="ECO:0007669"/>
    <property type="project" value="UniProtKB-KW"/>
</dbReference>
<dbReference type="Pfam" id="PF02386">
    <property type="entry name" value="TrkH"/>
    <property type="match status" value="1"/>
</dbReference>
<evidence type="ECO:0000256" key="6">
    <source>
        <dbReference type="ARBA" id="ARBA00022538"/>
    </source>
</evidence>
<dbReference type="InterPro" id="IPR003445">
    <property type="entry name" value="Cat_transpt"/>
</dbReference>
<keyword evidence="3" id="KW-0813">Transport</keyword>
<dbReference type="Proteomes" id="UP000464657">
    <property type="component" value="Chromosome"/>
</dbReference>
<feature type="transmembrane region" description="Helical" evidence="13">
    <location>
        <begin position="126"/>
        <end position="153"/>
    </location>
</feature>
<keyword evidence="6" id="KW-0633">Potassium transport</keyword>
<protein>
    <submittedName>
        <fullName evidence="14">Trk system potassium uptake protein TrkH</fullName>
    </submittedName>
</protein>
<comment type="subcellular location">
    <subcellularLocation>
        <location evidence="1">Cell inner membrane</location>
        <topology evidence="1">Multi-pass membrane protein</topology>
    </subcellularLocation>
</comment>
<evidence type="ECO:0000256" key="4">
    <source>
        <dbReference type="ARBA" id="ARBA00022475"/>
    </source>
</evidence>
<dbReference type="InterPro" id="IPR004772">
    <property type="entry name" value="TrkH"/>
</dbReference>
<feature type="transmembrane region" description="Helical" evidence="13">
    <location>
        <begin position="60"/>
        <end position="81"/>
    </location>
</feature>